<keyword evidence="7" id="KW-0479">Metal-binding</keyword>
<dbReference type="GO" id="GO:0003723">
    <property type="term" value="F:RNA binding"/>
    <property type="evidence" value="ECO:0007669"/>
    <property type="project" value="UniProtKB-KW"/>
</dbReference>
<dbReference type="EC" id="2.1.1.386" evidence="11"/>
<dbReference type="CDD" id="cd02440">
    <property type="entry name" value="AdoMet_MTases"/>
    <property type="match status" value="1"/>
</dbReference>
<reference evidence="14 15" key="1">
    <citation type="submission" date="2016-10" db="EMBL/GenBank/DDBJ databases">
        <authorList>
            <person name="de Groot N.N."/>
        </authorList>
    </citation>
    <scope>NUCLEOTIDE SEQUENCE [LARGE SCALE GENOMIC DNA]</scope>
    <source>
        <strain evidence="14 15">ATCC 35022</strain>
    </source>
</reference>
<evidence type="ECO:0000256" key="8">
    <source>
        <dbReference type="ARBA" id="ARBA00022842"/>
    </source>
</evidence>
<dbReference type="GO" id="GO:0001510">
    <property type="term" value="P:RNA methylation"/>
    <property type="evidence" value="ECO:0007669"/>
    <property type="project" value="InterPro"/>
</dbReference>
<evidence type="ECO:0000256" key="6">
    <source>
        <dbReference type="ARBA" id="ARBA00022691"/>
    </source>
</evidence>
<keyword evidence="10" id="KW-0943">RNA-mediated gene silencing</keyword>
<evidence type="ECO:0000256" key="12">
    <source>
        <dbReference type="ARBA" id="ARBA00048418"/>
    </source>
</evidence>
<dbReference type="Gene3D" id="3.40.50.150">
    <property type="entry name" value="Vaccinia Virus protein VP39"/>
    <property type="match status" value="1"/>
</dbReference>
<organism evidence="14 15">
    <name type="scientific">Bauldia litoralis</name>
    <dbReference type="NCBI Taxonomy" id="665467"/>
    <lineage>
        <taxon>Bacteria</taxon>
        <taxon>Pseudomonadati</taxon>
        <taxon>Pseudomonadota</taxon>
        <taxon>Alphaproteobacteria</taxon>
        <taxon>Hyphomicrobiales</taxon>
        <taxon>Kaistiaceae</taxon>
        <taxon>Bauldia</taxon>
    </lineage>
</organism>
<dbReference type="InterPro" id="IPR041698">
    <property type="entry name" value="Methyltransf_25"/>
</dbReference>
<sequence>MTSWLHEQRLAAVLAVLRDCRARTILDLGCGDGALLFRLATDPAIERIVGVDLSAEALARLRTDLVRLPGGQGNTVALIHGSLTDLGSDLAGFDAAVLVEVIEHIDPDRLSTVARAVFGDLAPATVIVTTPNSEFNALLGVPAHRLRHPDHRFEWGRAKFRAWAEGVAGRHGYDSAVTDIGAHPTLGGPTQMAVFTRRAEIAKREVASPPHGL</sequence>
<dbReference type="GO" id="GO:0046872">
    <property type="term" value="F:metal ion binding"/>
    <property type="evidence" value="ECO:0007669"/>
    <property type="project" value="UniProtKB-KW"/>
</dbReference>
<keyword evidence="6" id="KW-0949">S-adenosyl-L-methionine</keyword>
<dbReference type="SUPFAM" id="SSF53335">
    <property type="entry name" value="S-adenosyl-L-methionine-dependent methyltransferases"/>
    <property type="match status" value="1"/>
</dbReference>
<gene>
    <name evidence="14" type="ORF">SAMN02982931_02298</name>
</gene>
<dbReference type="InterPro" id="IPR026610">
    <property type="entry name" value="Hen1"/>
</dbReference>
<dbReference type="OrthoDB" id="626362at2"/>
<feature type="domain" description="Methyltransferase" evidence="13">
    <location>
        <begin position="25"/>
        <end position="119"/>
    </location>
</feature>
<evidence type="ECO:0000256" key="7">
    <source>
        <dbReference type="ARBA" id="ARBA00022723"/>
    </source>
</evidence>
<dbReference type="PANTHER" id="PTHR21404">
    <property type="entry name" value="HEN1"/>
    <property type="match status" value="1"/>
</dbReference>
<keyword evidence="4 14" id="KW-0489">Methyltransferase</keyword>
<dbReference type="EMBL" id="FMXQ01000004">
    <property type="protein sequence ID" value="SDB30312.1"/>
    <property type="molecule type" value="Genomic_DNA"/>
</dbReference>
<comment type="cofactor">
    <cofactor evidence="1">
        <name>Mg(2+)</name>
        <dbReference type="ChEBI" id="CHEBI:18420"/>
    </cofactor>
</comment>
<evidence type="ECO:0000313" key="14">
    <source>
        <dbReference type="EMBL" id="SDB30312.1"/>
    </source>
</evidence>
<dbReference type="RefSeq" id="WP_090876566.1">
    <property type="nucleotide sequence ID" value="NZ_FMXQ01000004.1"/>
</dbReference>
<dbReference type="GO" id="GO:0090486">
    <property type="term" value="F:small RNA 2'-O-methyltransferase activity"/>
    <property type="evidence" value="ECO:0007669"/>
    <property type="project" value="UniProtKB-EC"/>
</dbReference>
<protein>
    <recommendedName>
        <fullName evidence="3">Small RNA 2'-O-methyltransferase</fullName>
        <ecNumber evidence="11">2.1.1.386</ecNumber>
    </recommendedName>
</protein>
<comment type="catalytic activity">
    <reaction evidence="12">
        <text>small RNA 3'-end nucleotide + S-adenosyl-L-methionine = small RNA 3'-end 2'-O-methylnucleotide + S-adenosyl-L-homocysteine + H(+)</text>
        <dbReference type="Rhea" id="RHEA:37887"/>
        <dbReference type="Rhea" id="RHEA-COMP:10415"/>
        <dbReference type="Rhea" id="RHEA-COMP:10416"/>
        <dbReference type="ChEBI" id="CHEBI:15378"/>
        <dbReference type="ChEBI" id="CHEBI:57856"/>
        <dbReference type="ChEBI" id="CHEBI:59789"/>
        <dbReference type="ChEBI" id="CHEBI:74896"/>
        <dbReference type="ChEBI" id="CHEBI:74898"/>
        <dbReference type="EC" id="2.1.1.386"/>
    </reaction>
</comment>
<dbReference type="PANTHER" id="PTHR21404:SF3">
    <property type="entry name" value="SMALL RNA 2'-O-METHYLTRANSFERASE"/>
    <property type="match status" value="1"/>
</dbReference>
<evidence type="ECO:0000313" key="15">
    <source>
        <dbReference type="Proteomes" id="UP000199071"/>
    </source>
</evidence>
<proteinExistence type="inferred from homology"/>
<keyword evidence="8" id="KW-0460">Magnesium</keyword>
<evidence type="ECO:0000256" key="1">
    <source>
        <dbReference type="ARBA" id="ARBA00001946"/>
    </source>
</evidence>
<dbReference type="AlphaFoldDB" id="A0A1G6CC04"/>
<evidence type="ECO:0000256" key="2">
    <source>
        <dbReference type="ARBA" id="ARBA00009026"/>
    </source>
</evidence>
<keyword evidence="9" id="KW-0694">RNA-binding</keyword>
<comment type="similarity">
    <text evidence="2">Belongs to the methyltransferase superfamily. HEN1 family.</text>
</comment>
<accession>A0A1G6CC04</accession>
<keyword evidence="15" id="KW-1185">Reference proteome</keyword>
<evidence type="ECO:0000256" key="11">
    <source>
        <dbReference type="ARBA" id="ARBA00035025"/>
    </source>
</evidence>
<dbReference type="Proteomes" id="UP000199071">
    <property type="component" value="Unassembled WGS sequence"/>
</dbReference>
<dbReference type="GO" id="GO:0031047">
    <property type="term" value="P:regulatory ncRNA-mediated gene silencing"/>
    <property type="evidence" value="ECO:0007669"/>
    <property type="project" value="UniProtKB-KW"/>
</dbReference>
<evidence type="ECO:0000256" key="3">
    <source>
        <dbReference type="ARBA" id="ARBA00021330"/>
    </source>
</evidence>
<keyword evidence="5 14" id="KW-0808">Transferase</keyword>
<name>A0A1G6CC04_9HYPH</name>
<dbReference type="Pfam" id="PF13649">
    <property type="entry name" value="Methyltransf_25"/>
    <property type="match status" value="1"/>
</dbReference>
<evidence type="ECO:0000259" key="13">
    <source>
        <dbReference type="Pfam" id="PF13649"/>
    </source>
</evidence>
<evidence type="ECO:0000256" key="9">
    <source>
        <dbReference type="ARBA" id="ARBA00022884"/>
    </source>
</evidence>
<evidence type="ECO:0000256" key="10">
    <source>
        <dbReference type="ARBA" id="ARBA00023158"/>
    </source>
</evidence>
<dbReference type="STRING" id="665467.SAMN02982931_02298"/>
<dbReference type="InterPro" id="IPR029063">
    <property type="entry name" value="SAM-dependent_MTases_sf"/>
</dbReference>
<evidence type="ECO:0000256" key="5">
    <source>
        <dbReference type="ARBA" id="ARBA00022679"/>
    </source>
</evidence>
<evidence type="ECO:0000256" key="4">
    <source>
        <dbReference type="ARBA" id="ARBA00022603"/>
    </source>
</evidence>